<evidence type="ECO:0000256" key="6">
    <source>
        <dbReference type="ARBA" id="ARBA00023136"/>
    </source>
</evidence>
<keyword evidence="6 7" id="KW-0472">Membrane</keyword>
<comment type="similarity">
    <text evidence="7">Belongs to the PsaM family.</text>
</comment>
<dbReference type="AlphaFoldDB" id="A0A4D6SWN4"/>
<keyword evidence="8" id="KW-0150">Chloroplast</keyword>
<dbReference type="EMBL" id="MH706724">
    <property type="protein sequence ID" value="QCG70806.1"/>
    <property type="molecule type" value="Genomic_DNA"/>
</dbReference>
<geneLocation type="chloroplast" evidence="8"/>
<dbReference type="RefSeq" id="YP_009642582.1">
    <property type="nucleotide sequence ID" value="NC_042410.1"/>
</dbReference>
<evidence type="ECO:0000256" key="1">
    <source>
        <dbReference type="ARBA" id="ARBA00022531"/>
    </source>
</evidence>
<protein>
    <recommendedName>
        <fullName evidence="7">Photosystem I reaction center subunit XII</fullName>
    </recommendedName>
    <alternativeName>
        <fullName evidence="7">PSI-M</fullName>
    </alternativeName>
</protein>
<dbReference type="HAMAP" id="MF_00828">
    <property type="entry name" value="PSI_PsaM"/>
    <property type="match status" value="1"/>
</dbReference>
<proteinExistence type="inferred from homology"/>
<keyword evidence="3 7" id="KW-0603">Photosystem I</keyword>
<sequence length="28" mass="3249">MIAQFVIAFFLAFITIILALRLGRALYY</sequence>
<dbReference type="GeneID" id="40344727"/>
<keyword evidence="1 7" id="KW-0602">Photosynthesis</keyword>
<name>A0A4D6SWN4_ABIAL</name>
<evidence type="ECO:0000313" key="8">
    <source>
        <dbReference type="EMBL" id="QCG70839.1"/>
    </source>
</evidence>
<dbReference type="InterPro" id="IPR010010">
    <property type="entry name" value="PSI_PsaM"/>
</dbReference>
<evidence type="ECO:0000256" key="2">
    <source>
        <dbReference type="ARBA" id="ARBA00022692"/>
    </source>
</evidence>
<dbReference type="RefSeq" id="YP_009642549.1">
    <property type="nucleotide sequence ID" value="NC_042410.1"/>
</dbReference>
<comment type="subcellular location">
    <subcellularLocation>
        <location evidence="7">Plastid</location>
        <location evidence="7">Chloroplast thylakoid membrane</location>
        <topology evidence="7">Single-pass membrane protein</topology>
    </subcellularLocation>
</comment>
<keyword evidence="2 7" id="KW-0812">Transmembrane</keyword>
<dbReference type="EMBL" id="MH706724">
    <property type="protein sequence ID" value="QCG70839.1"/>
    <property type="molecule type" value="Genomic_DNA"/>
</dbReference>
<organism evidence="8">
    <name type="scientific">Abies alba</name>
    <name type="common">Edeltanne</name>
    <name type="synonym">European silver fir</name>
    <dbReference type="NCBI Taxonomy" id="45372"/>
    <lineage>
        <taxon>Eukaryota</taxon>
        <taxon>Viridiplantae</taxon>
        <taxon>Streptophyta</taxon>
        <taxon>Embryophyta</taxon>
        <taxon>Tracheophyta</taxon>
        <taxon>Spermatophyta</taxon>
        <taxon>Pinopsida</taxon>
        <taxon>Pinidae</taxon>
        <taxon>Conifers I</taxon>
        <taxon>Pinales</taxon>
        <taxon>Pinaceae</taxon>
        <taxon>Abies</taxon>
    </lineage>
</organism>
<keyword evidence="5 7" id="KW-0793">Thylakoid</keyword>
<accession>A0A4D6SWN4</accession>
<dbReference type="NCBIfam" id="TIGR03053">
    <property type="entry name" value="PS_I_psaM"/>
    <property type="match status" value="1"/>
</dbReference>
<dbReference type="SUPFAM" id="SSF81548">
    <property type="entry name" value="Subunit XII of photosystem I reaction centre, PsaM"/>
    <property type="match status" value="1"/>
</dbReference>
<reference evidence="8" key="1">
    <citation type="submission" date="2018-07" db="EMBL/GenBank/DDBJ databases">
        <authorList>
            <person name="Shao Y."/>
        </authorList>
    </citation>
    <scope>NUCLEOTIDE SEQUENCE</scope>
</reference>
<evidence type="ECO:0000256" key="7">
    <source>
        <dbReference type="HAMAP-Rule" id="MF_00828"/>
    </source>
</evidence>
<keyword evidence="4 7" id="KW-1133">Transmembrane helix</keyword>
<keyword evidence="8" id="KW-0934">Plastid</keyword>
<gene>
    <name evidence="7 8" type="primary">psaM</name>
</gene>
<feature type="transmembrane region" description="Helical" evidence="7">
    <location>
        <begin position="6"/>
        <end position="27"/>
    </location>
</feature>
<dbReference type="GeneID" id="40344684"/>
<dbReference type="GO" id="GO:0015979">
    <property type="term" value="P:photosynthesis"/>
    <property type="evidence" value="ECO:0007669"/>
    <property type="project" value="UniProtKB-UniRule"/>
</dbReference>
<dbReference type="GO" id="GO:0009522">
    <property type="term" value="C:photosystem I"/>
    <property type="evidence" value="ECO:0007669"/>
    <property type="project" value="UniProtKB-KW"/>
</dbReference>
<evidence type="ECO:0000256" key="3">
    <source>
        <dbReference type="ARBA" id="ARBA00022836"/>
    </source>
</evidence>
<evidence type="ECO:0000256" key="4">
    <source>
        <dbReference type="ARBA" id="ARBA00022989"/>
    </source>
</evidence>
<dbReference type="InterPro" id="IPR037279">
    <property type="entry name" value="PSI_PsaM_sf"/>
</dbReference>
<reference evidence="8" key="2">
    <citation type="journal article" date="2019" name="Mitochondrial DNA Part B Resour">
        <title>Next-generation sequencing yields the complete chloroplast genome of Abies Alba.</title>
        <authorList>
            <person name="Li G.-Y."/>
            <person name="Wu W.-J."/>
            <person name="Zhang Y.-X."/>
            <person name="Mao J.-H."/>
            <person name="Song Y.-J."/>
            <person name="Han X.-Y."/>
            <person name="Song M.-H."/>
            <person name="Guo Z.-N."/>
            <person name="Dong Y.-B."/>
            <person name="Liu X.-M."/>
        </authorList>
    </citation>
    <scope>NUCLEOTIDE SEQUENCE</scope>
</reference>
<evidence type="ECO:0000256" key="5">
    <source>
        <dbReference type="ARBA" id="ARBA00023078"/>
    </source>
</evidence>
<dbReference type="GO" id="GO:0009535">
    <property type="term" value="C:chloroplast thylakoid membrane"/>
    <property type="evidence" value="ECO:0007669"/>
    <property type="project" value="UniProtKB-SubCell"/>
</dbReference>
<dbReference type="Pfam" id="PF07465">
    <property type="entry name" value="PsaM"/>
    <property type="match status" value="1"/>
</dbReference>